<evidence type="ECO:0000256" key="6">
    <source>
        <dbReference type="ARBA" id="ARBA00022833"/>
    </source>
</evidence>
<evidence type="ECO:0000256" key="2">
    <source>
        <dbReference type="ARBA" id="ARBA00005940"/>
    </source>
</evidence>
<dbReference type="Pfam" id="PF08532">
    <property type="entry name" value="Glyco_hydro_42M"/>
    <property type="match status" value="1"/>
</dbReference>
<dbReference type="EMBL" id="CP060696">
    <property type="protein sequence ID" value="QNO17813.1"/>
    <property type="molecule type" value="Genomic_DNA"/>
</dbReference>
<keyword evidence="6" id="KW-0862">Zinc</keyword>
<dbReference type="Gene3D" id="3.40.50.880">
    <property type="match status" value="1"/>
</dbReference>
<evidence type="ECO:0000256" key="7">
    <source>
        <dbReference type="ARBA" id="ARBA00023295"/>
    </source>
</evidence>
<dbReference type="GO" id="GO:0046872">
    <property type="term" value="F:metal ion binding"/>
    <property type="evidence" value="ECO:0007669"/>
    <property type="project" value="UniProtKB-KW"/>
</dbReference>
<evidence type="ECO:0000259" key="12">
    <source>
        <dbReference type="Pfam" id="PF08532"/>
    </source>
</evidence>
<dbReference type="Pfam" id="PF02449">
    <property type="entry name" value="Glyco_hydro_42"/>
    <property type="match status" value="1"/>
</dbReference>
<dbReference type="InterPro" id="IPR013780">
    <property type="entry name" value="Glyco_hydro_b"/>
</dbReference>
<dbReference type="InterPro" id="IPR029062">
    <property type="entry name" value="Class_I_gatase-like"/>
</dbReference>
<keyword evidence="4" id="KW-0479">Metal-binding</keyword>
<dbReference type="InterPro" id="IPR003476">
    <property type="entry name" value="Glyco_hydro_42"/>
</dbReference>
<evidence type="ECO:0000259" key="11">
    <source>
        <dbReference type="Pfam" id="PF02449"/>
    </source>
</evidence>
<dbReference type="InterPro" id="IPR013739">
    <property type="entry name" value="Beta_galactosidase_C"/>
</dbReference>
<dbReference type="CDD" id="cd03143">
    <property type="entry name" value="A4_beta-galactosidase_middle_domain"/>
    <property type="match status" value="1"/>
</dbReference>
<sequence>MISAHRIFSHKQNKRGDVSVKSIHQEALTLGVCYYPEHWKESLWREDLQRMKAYGLTVIRIAEFAWNKFEPEEGVYTFEFFDRFMQVALEEQMQVIFCTPTATPPTWLSEKYPEILNADLDGTLYRHGMRRHYNYNSPVYRRFCAGIVEKLAAHYCPYPNVIGWQIDNELNCEKDVFYSESDHLAFRTYLKEKYKTLDNLNECLGTVFWNQTYSDWNQIFLPRPTYQNSANPHLALEERKFISHSVIEFADLQAQIIRRYAPKGQYITTNGLFGHVDYDELVERSLDFIMYDSYPLFGFERKDQPPKKDDLKDRNWSWNLTRARAISPNFGIMEQQSGAGGWVSGIATPMPKPGQIRLWTMQSIAHGADYIGYFRWRTSWIGTEIYWHGWNDYSNQPNRRLEELKGIHHDVAAIERLAGAKYQARVAVLKDYPNEWDGDTDQWSAQVNRLSDKGWFEAAQLTHTPCDFLYLNETVTLQALCQYDLLVYPHAVILTECTANLLRRYVKQGGTLILGCRTGYKDEYGRCPMSPMPGFAADLCGVEVTDYTYLSPYDEMEQADWNGSMIEAPLFNDILEAHGSTAKAEAVYRGNYYDGKPALVSNKIGRGTAYYYGAAFSRQTAEAFLHKLQFAAPYQGILELPEDCELAVRQKDGTNYYFVLNYKEHEARISVKKRMTNLLTDEQITGPYELAPYGVLVLKESLA</sequence>
<dbReference type="InterPro" id="IPR017853">
    <property type="entry name" value="GH"/>
</dbReference>
<keyword evidence="15" id="KW-1185">Reference proteome</keyword>
<comment type="catalytic activity">
    <reaction evidence="1 8">
        <text>Hydrolysis of terminal non-reducing beta-D-galactose residues in beta-D-galactosides.</text>
        <dbReference type="EC" id="3.2.1.23"/>
    </reaction>
</comment>
<dbReference type="KEGG" id="caml:H6X83_12950"/>
<evidence type="ECO:0000256" key="4">
    <source>
        <dbReference type="ARBA" id="ARBA00022723"/>
    </source>
</evidence>
<dbReference type="EC" id="3.2.1.23" evidence="3 8"/>
<feature type="active site" description="Nucleophile" evidence="9">
    <location>
        <position position="334"/>
    </location>
</feature>
<dbReference type="Gene3D" id="2.60.40.1180">
    <property type="entry name" value="Golgi alpha-mannosidase II"/>
    <property type="match status" value="1"/>
</dbReference>
<dbReference type="PANTHER" id="PTHR36447:SF2">
    <property type="entry name" value="BETA-GALACTOSIDASE YESZ"/>
    <property type="match status" value="1"/>
</dbReference>
<name>A0A7G9WGK1_9FIRM</name>
<dbReference type="InterPro" id="IPR013529">
    <property type="entry name" value="Glyco_hydro_42_N"/>
</dbReference>
<evidence type="ECO:0000256" key="8">
    <source>
        <dbReference type="PIRNR" id="PIRNR001084"/>
    </source>
</evidence>
<keyword evidence="7 8" id="KW-0326">Glycosidase</keyword>
<reference evidence="14 15" key="1">
    <citation type="submission" date="2020-08" db="EMBL/GenBank/DDBJ databases">
        <authorList>
            <person name="Ren C."/>
            <person name="Gu Y."/>
            <person name="Xu Y."/>
        </authorList>
    </citation>
    <scope>NUCLEOTIDE SEQUENCE [LARGE SCALE GENOMIC DNA]</scope>
    <source>
        <strain evidence="14 15">LBM18003</strain>
    </source>
</reference>
<feature type="domain" description="Beta-galactosidase trimerisation" evidence="12">
    <location>
        <begin position="424"/>
        <end position="630"/>
    </location>
</feature>
<evidence type="ECO:0000313" key="15">
    <source>
        <dbReference type="Proteomes" id="UP000516046"/>
    </source>
</evidence>
<dbReference type="Gene3D" id="3.20.20.80">
    <property type="entry name" value="Glycosidases"/>
    <property type="match status" value="1"/>
</dbReference>
<dbReference type="AlphaFoldDB" id="A0A7G9WGK1"/>
<keyword evidence="5 8" id="KW-0378">Hydrolase</keyword>
<accession>A0A7G9WGK1</accession>
<protein>
    <recommendedName>
        <fullName evidence="3 8">Beta-galactosidase</fullName>
        <shortName evidence="8">Beta-gal</shortName>
        <ecNumber evidence="3 8">3.2.1.23</ecNumber>
    </recommendedName>
</protein>
<proteinExistence type="inferred from homology"/>
<evidence type="ECO:0000256" key="1">
    <source>
        <dbReference type="ARBA" id="ARBA00001412"/>
    </source>
</evidence>
<feature type="binding site" evidence="10">
    <location>
        <position position="342"/>
    </location>
    <ligand>
        <name>substrate</name>
    </ligand>
</feature>
<feature type="binding site" evidence="10">
    <location>
        <position position="168"/>
    </location>
    <ligand>
        <name>substrate</name>
    </ligand>
</feature>
<evidence type="ECO:0000259" key="13">
    <source>
        <dbReference type="Pfam" id="PF08533"/>
    </source>
</evidence>
<dbReference type="SUPFAM" id="SSF51445">
    <property type="entry name" value="(Trans)glycosidases"/>
    <property type="match status" value="1"/>
</dbReference>
<dbReference type="GO" id="GO:0004565">
    <property type="term" value="F:beta-galactosidase activity"/>
    <property type="evidence" value="ECO:0007669"/>
    <property type="project" value="UniProtKB-EC"/>
</dbReference>
<comment type="similarity">
    <text evidence="2 8">Belongs to the glycosyl hydrolase 42 family.</text>
</comment>
<evidence type="ECO:0000313" key="14">
    <source>
        <dbReference type="EMBL" id="QNO17813.1"/>
    </source>
</evidence>
<gene>
    <name evidence="14" type="ORF">H6X83_12950</name>
</gene>
<evidence type="ECO:0000256" key="3">
    <source>
        <dbReference type="ARBA" id="ARBA00012756"/>
    </source>
</evidence>
<feature type="active site" description="Proton donor" evidence="9">
    <location>
        <position position="169"/>
    </location>
</feature>
<evidence type="ECO:0000256" key="9">
    <source>
        <dbReference type="PIRSR" id="PIRSR001084-1"/>
    </source>
</evidence>
<feature type="binding site" evidence="10">
    <location>
        <position position="130"/>
    </location>
    <ligand>
        <name>substrate</name>
    </ligand>
</feature>
<evidence type="ECO:0000256" key="10">
    <source>
        <dbReference type="PIRSR" id="PIRSR001084-2"/>
    </source>
</evidence>
<feature type="domain" description="Beta-galactosidase C-terminal" evidence="13">
    <location>
        <begin position="645"/>
        <end position="700"/>
    </location>
</feature>
<dbReference type="Proteomes" id="UP000516046">
    <property type="component" value="Chromosome"/>
</dbReference>
<evidence type="ECO:0000256" key="5">
    <source>
        <dbReference type="ARBA" id="ARBA00022801"/>
    </source>
</evidence>
<dbReference type="GO" id="GO:0009341">
    <property type="term" value="C:beta-galactosidase complex"/>
    <property type="evidence" value="ECO:0007669"/>
    <property type="project" value="InterPro"/>
</dbReference>
<feature type="domain" description="Glycoside hydrolase family 42 N-terminal" evidence="11">
    <location>
        <begin position="33"/>
        <end position="410"/>
    </location>
</feature>
<dbReference type="SUPFAM" id="SSF52317">
    <property type="entry name" value="Class I glutamine amidotransferase-like"/>
    <property type="match status" value="1"/>
</dbReference>
<dbReference type="PANTHER" id="PTHR36447">
    <property type="entry name" value="BETA-GALACTOSIDASE GANA"/>
    <property type="match status" value="1"/>
</dbReference>
<organism evidence="14 15">
    <name type="scientific">Caproicibacterium amylolyticum</name>
    <dbReference type="NCBI Taxonomy" id="2766537"/>
    <lineage>
        <taxon>Bacteria</taxon>
        <taxon>Bacillati</taxon>
        <taxon>Bacillota</taxon>
        <taxon>Clostridia</taxon>
        <taxon>Eubacteriales</taxon>
        <taxon>Oscillospiraceae</taxon>
        <taxon>Caproicibacterium</taxon>
    </lineage>
</organism>
<dbReference type="PIRSF" id="PIRSF001084">
    <property type="entry name" value="B-galactosidase"/>
    <property type="match status" value="1"/>
</dbReference>
<dbReference type="GO" id="GO:0006012">
    <property type="term" value="P:galactose metabolic process"/>
    <property type="evidence" value="ECO:0007669"/>
    <property type="project" value="InterPro"/>
</dbReference>
<dbReference type="InterPro" id="IPR013738">
    <property type="entry name" value="Beta_galactosidase_Trimer"/>
</dbReference>
<dbReference type="Pfam" id="PF08533">
    <property type="entry name" value="Glyco_hydro_42C"/>
    <property type="match status" value="1"/>
</dbReference>